<dbReference type="OrthoDB" id="427280at2759"/>
<protein>
    <recommendedName>
        <fullName evidence="2">Thioredoxin domain-containing protein</fullName>
    </recommendedName>
</protein>
<proteinExistence type="predicted"/>
<keyword evidence="4" id="KW-1185">Reference proteome</keyword>
<dbReference type="STRING" id="870435.A0A0C3P4C5"/>
<dbReference type="Gene3D" id="3.40.30.10">
    <property type="entry name" value="Glutaredoxin"/>
    <property type="match status" value="1"/>
</dbReference>
<dbReference type="GO" id="GO:0034976">
    <property type="term" value="P:response to endoplasmic reticulum stress"/>
    <property type="evidence" value="ECO:0007669"/>
    <property type="project" value="TreeGrafter"/>
</dbReference>
<reference evidence="4" key="2">
    <citation type="submission" date="2015-01" db="EMBL/GenBank/DDBJ databases">
        <title>Evolutionary Origins and Diversification of the Mycorrhizal Mutualists.</title>
        <authorList>
            <consortium name="DOE Joint Genome Institute"/>
            <consortium name="Mycorrhizal Genomics Consortium"/>
            <person name="Kohler A."/>
            <person name="Kuo A."/>
            <person name="Nagy L.G."/>
            <person name="Floudas D."/>
            <person name="Copeland A."/>
            <person name="Barry K.W."/>
            <person name="Cichocki N."/>
            <person name="Veneault-Fourrey C."/>
            <person name="LaButti K."/>
            <person name="Lindquist E.A."/>
            <person name="Lipzen A."/>
            <person name="Lundell T."/>
            <person name="Morin E."/>
            <person name="Murat C."/>
            <person name="Riley R."/>
            <person name="Ohm R."/>
            <person name="Sun H."/>
            <person name="Tunlid A."/>
            <person name="Henrissat B."/>
            <person name="Grigoriev I.V."/>
            <person name="Hibbett D.S."/>
            <person name="Martin F."/>
        </authorList>
    </citation>
    <scope>NUCLEOTIDE SEQUENCE [LARGE SCALE GENOMIC DNA]</scope>
    <source>
        <strain evidence="4">Marx 270</strain>
    </source>
</reference>
<dbReference type="PROSITE" id="PS51352">
    <property type="entry name" value="THIOREDOXIN_2"/>
    <property type="match status" value="1"/>
</dbReference>
<dbReference type="AlphaFoldDB" id="A0A0C3P4C5"/>
<evidence type="ECO:0000259" key="2">
    <source>
        <dbReference type="PROSITE" id="PS51352"/>
    </source>
</evidence>
<reference evidence="3 4" key="1">
    <citation type="submission" date="2014-04" db="EMBL/GenBank/DDBJ databases">
        <authorList>
            <consortium name="DOE Joint Genome Institute"/>
            <person name="Kuo A."/>
            <person name="Kohler A."/>
            <person name="Costa M.D."/>
            <person name="Nagy L.G."/>
            <person name="Floudas D."/>
            <person name="Copeland A."/>
            <person name="Barry K.W."/>
            <person name="Cichocki N."/>
            <person name="Veneault-Fourrey C."/>
            <person name="LaButti K."/>
            <person name="Lindquist E.A."/>
            <person name="Lipzen A."/>
            <person name="Lundell T."/>
            <person name="Morin E."/>
            <person name="Murat C."/>
            <person name="Sun H."/>
            <person name="Tunlid A."/>
            <person name="Henrissat B."/>
            <person name="Grigoriev I.V."/>
            <person name="Hibbett D.S."/>
            <person name="Martin F."/>
            <person name="Nordberg H.P."/>
            <person name="Cantor M.N."/>
            <person name="Hua S.X."/>
        </authorList>
    </citation>
    <scope>NUCLEOTIDE SEQUENCE [LARGE SCALE GENOMIC DNA]</scope>
    <source>
        <strain evidence="3 4">Marx 270</strain>
    </source>
</reference>
<organism evidence="3 4">
    <name type="scientific">Pisolithus tinctorius Marx 270</name>
    <dbReference type="NCBI Taxonomy" id="870435"/>
    <lineage>
        <taxon>Eukaryota</taxon>
        <taxon>Fungi</taxon>
        <taxon>Dikarya</taxon>
        <taxon>Basidiomycota</taxon>
        <taxon>Agaricomycotina</taxon>
        <taxon>Agaricomycetes</taxon>
        <taxon>Agaricomycetidae</taxon>
        <taxon>Boletales</taxon>
        <taxon>Sclerodermatineae</taxon>
        <taxon>Pisolithaceae</taxon>
        <taxon>Pisolithus</taxon>
    </lineage>
</organism>
<dbReference type="InParanoid" id="A0A0C3P4C5"/>
<feature type="domain" description="Thioredoxin" evidence="2">
    <location>
        <begin position="9"/>
        <end position="136"/>
    </location>
</feature>
<feature type="signal peptide" evidence="1">
    <location>
        <begin position="1"/>
        <end position="19"/>
    </location>
</feature>
<dbReference type="EMBL" id="KN831959">
    <property type="protein sequence ID" value="KIO07885.1"/>
    <property type="molecule type" value="Genomic_DNA"/>
</dbReference>
<gene>
    <name evidence="3" type="ORF">M404DRAFT_998049</name>
</gene>
<dbReference type="Pfam" id="PF00085">
    <property type="entry name" value="Thioredoxin"/>
    <property type="match status" value="1"/>
</dbReference>
<sequence>MLPSSLICLLLTLPALVSAAIFPPNSKVKMLDPKGFKRAMRSNRTAVVAFVAPWCGHCQRMAPEYSKAAGSLSPLVPFYAVDCDVDTNKALCAQQEVQGFPTIKVFPRGGQLPAQKYEAGERTENNLVRWATRSVPNKVKVFKETNDVDEWLGKTSDLPRVILLNKDKKFPFLWQVLANNYYKKIAFGHRSDADEVFAESLGFVADGKSKVAVYPAGSQVPILYEGGNKFESLSKFFRSIVDGTADFLQESVRPPVKDEL</sequence>
<keyword evidence="1" id="KW-0732">Signal</keyword>
<dbReference type="Proteomes" id="UP000054217">
    <property type="component" value="Unassembled WGS sequence"/>
</dbReference>
<dbReference type="InterPro" id="IPR036249">
    <property type="entry name" value="Thioredoxin-like_sf"/>
</dbReference>
<dbReference type="GO" id="GO:0005788">
    <property type="term" value="C:endoplasmic reticulum lumen"/>
    <property type="evidence" value="ECO:0007669"/>
    <property type="project" value="TreeGrafter"/>
</dbReference>
<accession>A0A0C3P4C5</accession>
<dbReference type="InterPro" id="IPR013766">
    <property type="entry name" value="Thioredoxin_domain"/>
</dbReference>
<name>A0A0C3P4C5_PISTI</name>
<evidence type="ECO:0000313" key="4">
    <source>
        <dbReference type="Proteomes" id="UP000054217"/>
    </source>
</evidence>
<dbReference type="PANTHER" id="PTHR45815:SF3">
    <property type="entry name" value="PROTEIN DISULFIDE-ISOMERASE A6"/>
    <property type="match status" value="1"/>
</dbReference>
<dbReference type="SUPFAM" id="SSF52833">
    <property type="entry name" value="Thioredoxin-like"/>
    <property type="match status" value="1"/>
</dbReference>
<dbReference type="HOGENOM" id="CLU_059951_1_0_1"/>
<evidence type="ECO:0000256" key="1">
    <source>
        <dbReference type="SAM" id="SignalP"/>
    </source>
</evidence>
<feature type="chain" id="PRO_5002180389" description="Thioredoxin domain-containing protein" evidence="1">
    <location>
        <begin position="20"/>
        <end position="260"/>
    </location>
</feature>
<evidence type="ECO:0000313" key="3">
    <source>
        <dbReference type="EMBL" id="KIO07885.1"/>
    </source>
</evidence>
<dbReference type="PRINTS" id="PR00421">
    <property type="entry name" value="THIOREDOXIN"/>
</dbReference>
<dbReference type="FunCoup" id="A0A0C3P4C5">
    <property type="interactions" value="82"/>
</dbReference>
<dbReference type="GO" id="GO:0015035">
    <property type="term" value="F:protein-disulfide reductase activity"/>
    <property type="evidence" value="ECO:0007669"/>
    <property type="project" value="TreeGrafter"/>
</dbReference>
<dbReference type="PANTHER" id="PTHR45815">
    <property type="entry name" value="PROTEIN DISULFIDE-ISOMERASE A6"/>
    <property type="match status" value="1"/>
</dbReference>